<sequence length="49" mass="5800">MKSQEKFPTPKTRPRLKIKRLTDDQMDTYVFINFTVKKVADDPRKGENS</sequence>
<organism evidence="1 2">
    <name type="scientific">Neisseria subflava NJ9703</name>
    <dbReference type="NCBI Taxonomy" id="546268"/>
    <lineage>
        <taxon>Bacteria</taxon>
        <taxon>Pseudomonadati</taxon>
        <taxon>Pseudomonadota</taxon>
        <taxon>Betaproteobacteria</taxon>
        <taxon>Neisseriales</taxon>
        <taxon>Neisseriaceae</taxon>
        <taxon>Neisseria</taxon>
    </lineage>
</organism>
<accession>A0A9W5MY99</accession>
<dbReference type="Proteomes" id="UP000004621">
    <property type="component" value="Unassembled WGS sequence"/>
</dbReference>
<protein>
    <submittedName>
        <fullName evidence="1">Uncharacterized protein</fullName>
    </submittedName>
</protein>
<name>A0A9W5MY99_NEISU</name>
<comment type="caution">
    <text evidence="1">The sequence shown here is derived from an EMBL/GenBank/DDBJ whole genome shotgun (WGS) entry which is preliminary data.</text>
</comment>
<proteinExistence type="predicted"/>
<feature type="non-terminal residue" evidence="1">
    <location>
        <position position="49"/>
    </location>
</feature>
<dbReference type="EMBL" id="ACEO02000058">
    <property type="protein sequence ID" value="EFC50900.1"/>
    <property type="molecule type" value="Genomic_DNA"/>
</dbReference>
<evidence type="ECO:0000313" key="2">
    <source>
        <dbReference type="Proteomes" id="UP000004621"/>
    </source>
</evidence>
<dbReference type="AlphaFoldDB" id="A0A9W5MY99"/>
<gene>
    <name evidence="1" type="ORF">NEISUBOT_05677</name>
</gene>
<reference evidence="1 2" key="1">
    <citation type="submission" date="2010-01" db="EMBL/GenBank/DDBJ databases">
        <authorList>
            <person name="Weinstock G."/>
            <person name="Sodergren E."/>
            <person name="Clifton S."/>
            <person name="Fulton L."/>
            <person name="Fulton B."/>
            <person name="Courtney L."/>
            <person name="Fronick C."/>
            <person name="Harrison M."/>
            <person name="Strong C."/>
            <person name="Farmer C."/>
            <person name="Delahaunty K."/>
            <person name="Markovic C."/>
            <person name="Hall O."/>
            <person name="Minx P."/>
            <person name="Tomlinson C."/>
            <person name="Mitreva M."/>
            <person name="Nelson J."/>
            <person name="Hou S."/>
            <person name="Wollam A."/>
            <person name="Pepin K.H."/>
            <person name="Johnson M."/>
            <person name="Bhonagiri V."/>
            <person name="Nash W.E."/>
            <person name="Warren W."/>
            <person name="Chinwalla A."/>
            <person name="Mardis E.R."/>
            <person name="Wilson R.K."/>
        </authorList>
    </citation>
    <scope>NUCLEOTIDE SEQUENCE [LARGE SCALE GENOMIC DNA]</scope>
    <source>
        <strain evidence="1 2">NJ9703</strain>
    </source>
</reference>
<evidence type="ECO:0000313" key="1">
    <source>
        <dbReference type="EMBL" id="EFC50900.1"/>
    </source>
</evidence>